<dbReference type="RefSeq" id="WP_308985971.1">
    <property type="nucleotide sequence ID" value="NZ_JARXIC010000025.1"/>
</dbReference>
<evidence type="ECO:0000256" key="6">
    <source>
        <dbReference type="ARBA" id="ARBA00023136"/>
    </source>
</evidence>
<evidence type="ECO:0000313" key="9">
    <source>
        <dbReference type="EMBL" id="MDQ8195521.1"/>
    </source>
</evidence>
<dbReference type="PANTHER" id="PTHR30558:SF3">
    <property type="entry name" value="BIOPOLYMER TRANSPORT PROTEIN EXBD-RELATED"/>
    <property type="match status" value="1"/>
</dbReference>
<comment type="similarity">
    <text evidence="2 7">Belongs to the ExbD/TolR family.</text>
</comment>
<keyword evidence="6 8" id="KW-0472">Membrane</keyword>
<comment type="caution">
    <text evidence="9">The sequence shown here is derived from an EMBL/GenBank/DDBJ whole genome shotgun (WGS) entry which is preliminary data.</text>
</comment>
<organism evidence="9 10">
    <name type="scientific">Thalassobacterium sedimentorum</name>
    <dbReference type="NCBI Taxonomy" id="3041258"/>
    <lineage>
        <taxon>Bacteria</taxon>
        <taxon>Pseudomonadati</taxon>
        <taxon>Verrucomicrobiota</taxon>
        <taxon>Opitutia</taxon>
        <taxon>Puniceicoccales</taxon>
        <taxon>Coraliomargaritaceae</taxon>
        <taxon>Thalassobacterium</taxon>
    </lineage>
</organism>
<dbReference type="InterPro" id="IPR003400">
    <property type="entry name" value="ExbD"/>
</dbReference>
<evidence type="ECO:0000256" key="1">
    <source>
        <dbReference type="ARBA" id="ARBA00004162"/>
    </source>
</evidence>
<keyword evidence="10" id="KW-1185">Reference proteome</keyword>
<keyword evidence="5 8" id="KW-1133">Transmembrane helix</keyword>
<sequence>MQVSSVLESEDKVDITPMIDVVFLLLIYFMFLPLQQEADIGIKLPSNAPPAENLNLPSEHIVEIFPNGLILLNGAPMDGIDDRNMNRLSTTLTRLKLSSDRAGIDTVVKIQADPDSPHQRAIDVLNASAKAKISKVSFAAYAE</sequence>
<keyword evidence="7" id="KW-0813">Transport</keyword>
<evidence type="ECO:0000256" key="3">
    <source>
        <dbReference type="ARBA" id="ARBA00022475"/>
    </source>
</evidence>
<accession>A0ABU1AL37</accession>
<evidence type="ECO:0000256" key="4">
    <source>
        <dbReference type="ARBA" id="ARBA00022692"/>
    </source>
</evidence>
<keyword evidence="3" id="KW-1003">Cell membrane</keyword>
<comment type="subcellular location">
    <subcellularLocation>
        <location evidence="1">Cell membrane</location>
        <topology evidence="1">Single-pass membrane protein</topology>
    </subcellularLocation>
    <subcellularLocation>
        <location evidence="7">Cell membrane</location>
        <topology evidence="7">Single-pass type II membrane protein</topology>
    </subcellularLocation>
</comment>
<dbReference type="PANTHER" id="PTHR30558">
    <property type="entry name" value="EXBD MEMBRANE COMPONENT OF PMF-DRIVEN MACROMOLECULE IMPORT SYSTEM"/>
    <property type="match status" value="1"/>
</dbReference>
<keyword evidence="7" id="KW-0653">Protein transport</keyword>
<evidence type="ECO:0000256" key="2">
    <source>
        <dbReference type="ARBA" id="ARBA00005811"/>
    </source>
</evidence>
<evidence type="ECO:0000256" key="8">
    <source>
        <dbReference type="SAM" id="Phobius"/>
    </source>
</evidence>
<protein>
    <submittedName>
        <fullName evidence="9">Biopolymer transporter ExbD</fullName>
    </submittedName>
</protein>
<keyword evidence="4 7" id="KW-0812">Transmembrane</keyword>
<evidence type="ECO:0000313" key="10">
    <source>
        <dbReference type="Proteomes" id="UP001243717"/>
    </source>
</evidence>
<name>A0ABU1AL37_9BACT</name>
<evidence type="ECO:0000256" key="7">
    <source>
        <dbReference type="RuleBase" id="RU003879"/>
    </source>
</evidence>
<gene>
    <name evidence="9" type="ORF">QEH59_13895</name>
</gene>
<dbReference type="Proteomes" id="UP001243717">
    <property type="component" value="Unassembled WGS sequence"/>
</dbReference>
<proteinExistence type="inferred from homology"/>
<feature type="transmembrane region" description="Helical" evidence="8">
    <location>
        <begin position="15"/>
        <end position="34"/>
    </location>
</feature>
<dbReference type="EMBL" id="JARXIC010000025">
    <property type="protein sequence ID" value="MDQ8195521.1"/>
    <property type="molecule type" value="Genomic_DNA"/>
</dbReference>
<reference evidence="9 10" key="1">
    <citation type="submission" date="2023-04" db="EMBL/GenBank/DDBJ databases">
        <title>A novel bacteria isolated from coastal sediment.</title>
        <authorList>
            <person name="Liu X.-J."/>
            <person name="Du Z.-J."/>
        </authorList>
    </citation>
    <scope>NUCLEOTIDE SEQUENCE [LARGE SCALE GENOMIC DNA]</scope>
    <source>
        <strain evidence="9 10">SDUM461004</strain>
    </source>
</reference>
<dbReference type="Pfam" id="PF02472">
    <property type="entry name" value="ExbD"/>
    <property type="match status" value="1"/>
</dbReference>
<evidence type="ECO:0000256" key="5">
    <source>
        <dbReference type="ARBA" id="ARBA00022989"/>
    </source>
</evidence>